<proteinExistence type="predicted"/>
<reference evidence="1 2" key="1">
    <citation type="submission" date="2018-05" db="EMBL/GenBank/DDBJ databases">
        <title>Genome sequencing of Flavobacterium sp. HYN0049.</title>
        <authorList>
            <person name="Yi H."/>
            <person name="Baek C."/>
        </authorList>
    </citation>
    <scope>NUCLEOTIDE SEQUENCE [LARGE SCALE GENOMIC DNA]</scope>
    <source>
        <strain evidence="1 2">HYN0049</strain>
    </source>
</reference>
<evidence type="ECO:0000313" key="1">
    <source>
        <dbReference type="EMBL" id="AWI26335.1"/>
    </source>
</evidence>
<accession>A0A2S1SIX1</accession>
<gene>
    <name evidence="1" type="ORF">HYN49_10715</name>
</gene>
<dbReference type="EMBL" id="CP029187">
    <property type="protein sequence ID" value="AWI26335.1"/>
    <property type="molecule type" value="Genomic_DNA"/>
</dbReference>
<organism evidence="1 2">
    <name type="scientific">Flavobacterium pallidum</name>
    <dbReference type="NCBI Taxonomy" id="2172098"/>
    <lineage>
        <taxon>Bacteria</taxon>
        <taxon>Pseudomonadati</taxon>
        <taxon>Bacteroidota</taxon>
        <taxon>Flavobacteriia</taxon>
        <taxon>Flavobacteriales</taxon>
        <taxon>Flavobacteriaceae</taxon>
        <taxon>Flavobacterium</taxon>
    </lineage>
</organism>
<keyword evidence="2" id="KW-1185">Reference proteome</keyword>
<protein>
    <submittedName>
        <fullName evidence="1">Uncharacterized protein</fullName>
    </submittedName>
</protein>
<name>A0A2S1SIX1_9FLAO</name>
<dbReference type="KEGG" id="fpal:HYN49_10715"/>
<evidence type="ECO:0000313" key="2">
    <source>
        <dbReference type="Proteomes" id="UP000244937"/>
    </source>
</evidence>
<dbReference type="AlphaFoldDB" id="A0A2S1SIX1"/>
<dbReference type="Proteomes" id="UP000244937">
    <property type="component" value="Chromosome"/>
</dbReference>
<sequence>MISLISAMSYAQPRYAETKIQQLAGPDYSSASHRVKTEVLARAANSYTWELVYSHDTLVKRFKNIAKAQAKELSLAKIAGKKHLASQSSVMKDTVQPVLGIDIHDR</sequence>